<dbReference type="Gene3D" id="3.90.780.10">
    <property type="entry name" value="5'-Nucleotidase, C-terminal domain"/>
    <property type="match status" value="1"/>
</dbReference>
<reference evidence="5 6" key="1">
    <citation type="submission" date="2020-08" db="EMBL/GenBank/DDBJ databases">
        <title>A Genomic Blueprint of the Chicken Gut Microbiome.</title>
        <authorList>
            <person name="Gilroy R."/>
            <person name="Ravi A."/>
            <person name="Getino M."/>
            <person name="Pursley I."/>
            <person name="Horton D.L."/>
            <person name="Alikhan N.-F."/>
            <person name="Baker D."/>
            <person name="Gharbi K."/>
            <person name="Hall N."/>
            <person name="Watson M."/>
            <person name="Adriaenssens E.M."/>
            <person name="Foster-Nyarko E."/>
            <person name="Jarju S."/>
            <person name="Secka A."/>
            <person name="Antonio M."/>
            <person name="Oren A."/>
            <person name="Chaudhuri R."/>
            <person name="La Ragione R.M."/>
            <person name="Hildebrand F."/>
            <person name="Pallen M.J."/>
        </authorList>
    </citation>
    <scope>NUCLEOTIDE SEQUENCE [LARGE SCALE GENOMIC DNA]</scope>
    <source>
        <strain evidence="5 6">Sa1YVA6</strain>
    </source>
</reference>
<keyword evidence="6" id="KW-1185">Reference proteome</keyword>
<keyword evidence="2" id="KW-0547">Nucleotide-binding</keyword>
<dbReference type="Gene3D" id="3.60.21.10">
    <property type="match status" value="1"/>
</dbReference>
<keyword evidence="2" id="KW-0378">Hydrolase</keyword>
<evidence type="ECO:0000259" key="4">
    <source>
        <dbReference type="Pfam" id="PF02872"/>
    </source>
</evidence>
<dbReference type="Pfam" id="PF00149">
    <property type="entry name" value="Metallophos"/>
    <property type="match status" value="1"/>
</dbReference>
<dbReference type="InterPro" id="IPR004843">
    <property type="entry name" value="Calcineurin-like_PHP"/>
</dbReference>
<dbReference type="InterPro" id="IPR008334">
    <property type="entry name" value="5'-Nucleotdase_C"/>
</dbReference>
<gene>
    <name evidence="5" type="ORF">H9632_02440</name>
</gene>
<sequence length="480" mass="55114">MQFSIIATSDIHGHTERFSQLAQMISKRQPALLIDNGDFLQGSHLSYYYDHIIHKQHPQIELANKLGYDVGIFGNHEFNYPLEKVRKIQKACNFPWIAANITGFAKPYFIKEIHGIRIAVVGVVTHFTKLWDEVNTIKNLHFEQAFESAKNTVKYVREVEKAQFVILSYHGGFERDLHNGNQIDLEHGENEGYRMLYEIEGIDVFITGHQHLEIATKINGISVVQPGANAHCFAQIDVTIENDQIIHEPSLVHVDSNIPIQPFPEFNHWKREEIGNTENDLTYSDFFTPRIISTSYTQLIHNMQLHYSGAQISVIELPYHSSGGFHKVITREQVIHNMPRANRLLVVELTGADIREAIEQSAAVFALNNKGEVDFSLSVFYPEPQPYIYDLWGGIDYEIDLSKPVGQRVVKLNYNGCPIQDTSLFEVAVNSYRATGAHHFHMFKKQPIRKSKKFIPDLMMEYIEQNSPLTVELKNFFTMK</sequence>
<dbReference type="PANTHER" id="PTHR11575">
    <property type="entry name" value="5'-NUCLEOTIDASE-RELATED"/>
    <property type="match status" value="1"/>
</dbReference>
<name>A0ABR8XIZ3_9BACL</name>
<dbReference type="Proteomes" id="UP000600565">
    <property type="component" value="Unassembled WGS sequence"/>
</dbReference>
<evidence type="ECO:0000256" key="1">
    <source>
        <dbReference type="ARBA" id="ARBA00022729"/>
    </source>
</evidence>
<dbReference type="InterPro" id="IPR006179">
    <property type="entry name" value="5_nucleotidase/apyrase"/>
</dbReference>
<dbReference type="SUPFAM" id="SSF55816">
    <property type="entry name" value="5'-nucleotidase (syn. UDP-sugar hydrolase), C-terminal domain"/>
    <property type="match status" value="1"/>
</dbReference>
<dbReference type="InterPro" id="IPR029052">
    <property type="entry name" value="Metallo-depent_PP-like"/>
</dbReference>
<evidence type="ECO:0000313" key="5">
    <source>
        <dbReference type="EMBL" id="MBD8031911.1"/>
    </source>
</evidence>
<dbReference type="PANTHER" id="PTHR11575:SF6">
    <property type="entry name" value="2',3'-CYCLIC-NUCLEOTIDE 2'-PHOSPHODIESTERASE_3'-NUCLEOTIDASE"/>
    <property type="match status" value="1"/>
</dbReference>
<evidence type="ECO:0000313" key="6">
    <source>
        <dbReference type="Proteomes" id="UP000600565"/>
    </source>
</evidence>
<feature type="domain" description="Calcineurin-like phosphoesterase" evidence="3">
    <location>
        <begin position="4"/>
        <end position="211"/>
    </location>
</feature>
<dbReference type="Pfam" id="PF02872">
    <property type="entry name" value="5_nucleotid_C"/>
    <property type="match status" value="1"/>
</dbReference>
<dbReference type="EMBL" id="JACSPW010000001">
    <property type="protein sequence ID" value="MBD8031911.1"/>
    <property type="molecule type" value="Genomic_DNA"/>
</dbReference>
<organism evidence="5 6">
    <name type="scientific">Solibacillus merdavium</name>
    <dbReference type="NCBI Taxonomy" id="2762218"/>
    <lineage>
        <taxon>Bacteria</taxon>
        <taxon>Bacillati</taxon>
        <taxon>Bacillota</taxon>
        <taxon>Bacilli</taxon>
        <taxon>Bacillales</taxon>
        <taxon>Caryophanaceae</taxon>
        <taxon>Solibacillus</taxon>
    </lineage>
</organism>
<feature type="domain" description="5'-Nucleotidase C-terminal" evidence="4">
    <location>
        <begin position="274"/>
        <end position="444"/>
    </location>
</feature>
<dbReference type="InterPro" id="IPR036907">
    <property type="entry name" value="5'-Nucleotdase_C_sf"/>
</dbReference>
<comment type="caution">
    <text evidence="5">The sequence shown here is derived from an EMBL/GenBank/DDBJ whole genome shotgun (WGS) entry which is preliminary data.</text>
</comment>
<keyword evidence="1" id="KW-0732">Signal</keyword>
<dbReference type="PRINTS" id="PR01607">
    <property type="entry name" value="APYRASEFAMLY"/>
</dbReference>
<dbReference type="RefSeq" id="WP_191702525.1">
    <property type="nucleotide sequence ID" value="NZ_JACSPW010000001.1"/>
</dbReference>
<accession>A0ABR8XIZ3</accession>
<protein>
    <submittedName>
        <fullName evidence="5">Bifunctional metallophosphatase/5'-nucleotidase</fullName>
    </submittedName>
</protein>
<comment type="similarity">
    <text evidence="2">Belongs to the 5'-nucleotidase family.</text>
</comment>
<proteinExistence type="inferred from homology"/>
<evidence type="ECO:0000256" key="2">
    <source>
        <dbReference type="RuleBase" id="RU362119"/>
    </source>
</evidence>
<dbReference type="SUPFAM" id="SSF56300">
    <property type="entry name" value="Metallo-dependent phosphatases"/>
    <property type="match status" value="1"/>
</dbReference>
<evidence type="ECO:0000259" key="3">
    <source>
        <dbReference type="Pfam" id="PF00149"/>
    </source>
</evidence>